<organism evidence="5 6">
    <name type="scientific">Vibrio aerogenes CECT 7868</name>
    <dbReference type="NCBI Taxonomy" id="1216006"/>
    <lineage>
        <taxon>Bacteria</taxon>
        <taxon>Pseudomonadati</taxon>
        <taxon>Pseudomonadota</taxon>
        <taxon>Gammaproteobacteria</taxon>
        <taxon>Vibrionales</taxon>
        <taxon>Vibrionaceae</taxon>
        <taxon>Vibrio</taxon>
    </lineage>
</organism>
<dbReference type="CDD" id="cd04587">
    <property type="entry name" value="CBS_pair_CAP-ED_NT_Pol-beta-like_DUF294_assoc"/>
    <property type="match status" value="1"/>
</dbReference>
<feature type="domain" description="Cyclic nucleotide-binding" evidence="3">
    <location>
        <begin position="17"/>
        <end position="115"/>
    </location>
</feature>
<proteinExistence type="predicted"/>
<dbReference type="PROSITE" id="PS50042">
    <property type="entry name" value="CNMP_BINDING_3"/>
    <property type="match status" value="1"/>
</dbReference>
<evidence type="ECO:0000259" key="3">
    <source>
        <dbReference type="PROSITE" id="PS50042"/>
    </source>
</evidence>
<dbReference type="InterPro" id="IPR000644">
    <property type="entry name" value="CBS_dom"/>
</dbReference>
<dbReference type="CDD" id="cd05401">
    <property type="entry name" value="NT_GlnE_GlnD_like"/>
    <property type="match status" value="1"/>
</dbReference>
<dbReference type="SMART" id="SM00100">
    <property type="entry name" value="cNMP"/>
    <property type="match status" value="1"/>
</dbReference>
<dbReference type="PANTHER" id="PTHR43080:SF2">
    <property type="entry name" value="CBS DOMAIN-CONTAINING PROTEIN"/>
    <property type="match status" value="1"/>
</dbReference>
<dbReference type="CDD" id="cd00038">
    <property type="entry name" value="CAP_ED"/>
    <property type="match status" value="1"/>
</dbReference>
<dbReference type="STRING" id="1216006.VA7868_01421"/>
<sequence>MEAELLEIKNFLAQYPPFDELEDDVLQDITRHIEISYYREDTPIIHFGDVIRDLYVVRSGVVEIYRRKGELYNRLGEGALFGQMGLLTNNKVRFPAKAVRDTLLYCIPETVFQQLYDHHESFADFVELEDTARLRQAVSISHEQNDLTTSKLRTLLTSTAPFVAKTEPVQQVAIKMAEENISALLVVDPEITADDDDETNPLVGIITDRDLCTRVLAAGVSPETEVAAVMTTEVISLDHNAYVYEAMLTMLRYNVHHLPVLKNKQPIGIIEATDIVRYESQNSLLLVSRIFQQQSIEELAALAGQVKDSFVRLVNEDANSHMVGSAMSVIGRSFKQRIIELAEEALGEPPVPYCFVALGSMGRDEQILVTDQDNAIIVDNTFNREKHDRYFAELAKRVCDGLDQCGYAYCTGDIMATNPDWRMTRAEWEACFADWIDDPNPKALLNASIFFDLDGVYGRLKWAEQLNGFIVRRARKNNRFLACLARNAINRTPPLGFFKDFVVEKDGQHKNSINLKRRGTAPLADLIRVHALAVGSRSKNSFERLDDIHEAGILPGGKARDLRDALEFISMVRIRHQADDVENGIEPDNNIEPEKLSDFERRNLKDAFQILSNAQNFLKFRYVANKNLT</sequence>
<dbReference type="PANTHER" id="PTHR43080">
    <property type="entry name" value="CBS DOMAIN-CONTAINING PROTEIN CBSX3, MITOCHONDRIAL"/>
    <property type="match status" value="1"/>
</dbReference>
<dbReference type="OrthoDB" id="9808528at2"/>
<keyword evidence="6" id="KW-1185">Reference proteome</keyword>
<dbReference type="InterPro" id="IPR018821">
    <property type="entry name" value="DUF294_put_nucleoTrafse_sb-bd"/>
</dbReference>
<dbReference type="GO" id="GO:0008773">
    <property type="term" value="F:[protein-PII] uridylyltransferase activity"/>
    <property type="evidence" value="ECO:0007669"/>
    <property type="project" value="InterPro"/>
</dbReference>
<dbReference type="Pfam" id="PF03445">
    <property type="entry name" value="DUF294"/>
    <property type="match status" value="1"/>
</dbReference>
<dbReference type="Pfam" id="PF00027">
    <property type="entry name" value="cNMP_binding"/>
    <property type="match status" value="1"/>
</dbReference>
<dbReference type="InterPro" id="IPR018490">
    <property type="entry name" value="cNMP-bd_dom_sf"/>
</dbReference>
<dbReference type="Gene3D" id="2.60.120.10">
    <property type="entry name" value="Jelly Rolls"/>
    <property type="match status" value="1"/>
</dbReference>
<dbReference type="InterPro" id="IPR051257">
    <property type="entry name" value="Diverse_CBS-Domain"/>
</dbReference>
<feature type="domain" description="CBS" evidence="4">
    <location>
        <begin position="156"/>
        <end position="223"/>
    </location>
</feature>
<name>A0A1M5Y1E7_9VIBR</name>
<dbReference type="PROSITE" id="PS51371">
    <property type="entry name" value="CBS"/>
    <property type="match status" value="2"/>
</dbReference>
<protein>
    <submittedName>
        <fullName evidence="5">Hypoxic response protein 1</fullName>
    </submittedName>
</protein>
<feature type="domain" description="CBS" evidence="4">
    <location>
        <begin position="230"/>
        <end position="285"/>
    </location>
</feature>
<dbReference type="Gene3D" id="3.10.580.10">
    <property type="entry name" value="CBS-domain"/>
    <property type="match status" value="1"/>
</dbReference>
<evidence type="ECO:0000313" key="6">
    <source>
        <dbReference type="Proteomes" id="UP000184608"/>
    </source>
</evidence>
<dbReference type="RefSeq" id="WP_073603246.1">
    <property type="nucleotide sequence ID" value="NZ_FQXZ01000014.1"/>
</dbReference>
<dbReference type="InterPro" id="IPR005105">
    <property type="entry name" value="GlnD_Uridyltrans_N"/>
</dbReference>
<dbReference type="SUPFAM" id="SSF54631">
    <property type="entry name" value="CBS-domain pair"/>
    <property type="match status" value="1"/>
</dbReference>
<evidence type="ECO:0000256" key="2">
    <source>
        <dbReference type="PROSITE-ProRule" id="PRU00703"/>
    </source>
</evidence>
<evidence type="ECO:0000259" key="4">
    <source>
        <dbReference type="PROSITE" id="PS51371"/>
    </source>
</evidence>
<evidence type="ECO:0000256" key="1">
    <source>
        <dbReference type="ARBA" id="ARBA00023122"/>
    </source>
</evidence>
<accession>A0A1M5Y1E7</accession>
<reference evidence="5 6" key="1">
    <citation type="submission" date="2016-11" db="EMBL/GenBank/DDBJ databases">
        <authorList>
            <person name="Jaros S."/>
            <person name="Januszkiewicz K."/>
            <person name="Wedrychowicz H."/>
        </authorList>
    </citation>
    <scope>NUCLEOTIDE SEQUENCE [LARGE SCALE GENOMIC DNA]</scope>
    <source>
        <strain evidence="5 6">CECT 7868</strain>
    </source>
</reference>
<evidence type="ECO:0000313" key="5">
    <source>
        <dbReference type="EMBL" id="SHI05644.1"/>
    </source>
</evidence>
<dbReference type="InterPro" id="IPR046342">
    <property type="entry name" value="CBS_dom_sf"/>
</dbReference>
<dbReference type="InterPro" id="IPR014710">
    <property type="entry name" value="RmlC-like_jellyroll"/>
</dbReference>
<gene>
    <name evidence="5" type="primary">hrp1_2</name>
    <name evidence="5" type="ORF">VA7868_01421</name>
</gene>
<dbReference type="SUPFAM" id="SSF51206">
    <property type="entry name" value="cAMP-binding domain-like"/>
    <property type="match status" value="1"/>
</dbReference>
<dbReference type="InterPro" id="IPR000595">
    <property type="entry name" value="cNMP-bd_dom"/>
</dbReference>
<dbReference type="Pfam" id="PF10335">
    <property type="entry name" value="DUF294_C"/>
    <property type="match status" value="1"/>
</dbReference>
<dbReference type="Pfam" id="PF00571">
    <property type="entry name" value="CBS"/>
    <property type="match status" value="2"/>
</dbReference>
<dbReference type="AlphaFoldDB" id="A0A1M5Y1E7"/>
<dbReference type="Proteomes" id="UP000184608">
    <property type="component" value="Unassembled WGS sequence"/>
</dbReference>
<dbReference type="SMART" id="SM00116">
    <property type="entry name" value="CBS"/>
    <property type="match status" value="2"/>
</dbReference>
<keyword evidence="1 2" id="KW-0129">CBS domain</keyword>
<dbReference type="EMBL" id="FQXZ01000014">
    <property type="protein sequence ID" value="SHI05644.1"/>
    <property type="molecule type" value="Genomic_DNA"/>
</dbReference>